<proteinExistence type="predicted"/>
<gene>
    <name evidence="1" type="ORF">R1CP_09570</name>
</gene>
<name>A0A1B1K1Y7_RHOOP</name>
<dbReference type="Proteomes" id="UP000186108">
    <property type="component" value="Chromosome"/>
</dbReference>
<sequence>MQAMGKISKFLEPATVVATITATMLLVNVL</sequence>
<protein>
    <submittedName>
        <fullName evidence="1">Putative membrane protein</fullName>
    </submittedName>
</protein>
<dbReference type="AlphaFoldDB" id="A0A1B1K1Y7"/>
<dbReference type="EMBL" id="CP009111">
    <property type="protein sequence ID" value="ANS26633.1"/>
    <property type="molecule type" value="Genomic_DNA"/>
</dbReference>
<evidence type="ECO:0000313" key="2">
    <source>
        <dbReference type="Proteomes" id="UP000186108"/>
    </source>
</evidence>
<accession>A0A1B1K1Y7</accession>
<reference evidence="1 2" key="1">
    <citation type="submission" date="2014-07" db="EMBL/GenBank/DDBJ databases">
        <authorList>
            <person name="Zhang J.E."/>
            <person name="Yang H."/>
            <person name="Guo J."/>
            <person name="Deng Z."/>
            <person name="Luo H."/>
            <person name="Luo M."/>
            <person name="Zhao B."/>
        </authorList>
    </citation>
    <scope>NUCLEOTIDE SEQUENCE [LARGE SCALE GENOMIC DNA]</scope>
    <source>
        <strain evidence="1 2">1CP</strain>
    </source>
</reference>
<evidence type="ECO:0000313" key="1">
    <source>
        <dbReference type="EMBL" id="ANS26633.1"/>
    </source>
</evidence>
<organism evidence="1 2">
    <name type="scientific">Rhodococcus opacus</name>
    <name type="common">Nocardia opaca</name>
    <dbReference type="NCBI Taxonomy" id="37919"/>
    <lineage>
        <taxon>Bacteria</taxon>
        <taxon>Bacillati</taxon>
        <taxon>Actinomycetota</taxon>
        <taxon>Actinomycetes</taxon>
        <taxon>Mycobacteriales</taxon>
        <taxon>Nocardiaceae</taxon>
        <taxon>Rhodococcus</taxon>
    </lineage>
</organism>